<organism evidence="3 4">
    <name type="scientific">Sinorhizobium glycinis</name>
    <dbReference type="NCBI Taxonomy" id="1472378"/>
    <lineage>
        <taxon>Bacteria</taxon>
        <taxon>Pseudomonadati</taxon>
        <taxon>Pseudomonadota</taxon>
        <taxon>Alphaproteobacteria</taxon>
        <taxon>Hyphomicrobiales</taxon>
        <taxon>Rhizobiaceae</taxon>
        <taxon>Sinorhizobium/Ensifer group</taxon>
        <taxon>Sinorhizobium</taxon>
    </lineage>
</organism>
<sequence>MITRISIALMLALAPLSAFANSCPSQMAAIDAAIPNASLSEADMAKVKELRAKGEQLHQSGDHAGSEAALGEAKKMLGI</sequence>
<keyword evidence="2" id="KW-0732">Signal</keyword>
<reference evidence="3 4" key="1">
    <citation type="journal article" date="2016" name="Int. J. Syst. Evol. Microbiol.">
        <title>Ensifer glycinis sp. nov., an novel rhizobial species associated with Glycine spp.</title>
        <authorList>
            <person name="Yan H."/>
            <person name="Yan J."/>
            <person name="Sui X.H."/>
            <person name="Wang E.T."/>
            <person name="Chen W.X."/>
            <person name="Zhang X.X."/>
            <person name="Chen W.F."/>
        </authorList>
    </citation>
    <scope>NUCLEOTIDE SEQUENCE [LARGE SCALE GENOMIC DNA]</scope>
    <source>
        <strain evidence="3 4">CCBAU 23380</strain>
    </source>
</reference>
<proteinExistence type="predicted"/>
<comment type="caution">
    <text evidence="3">The sequence shown here is derived from an EMBL/GenBank/DDBJ whole genome shotgun (WGS) entry which is preliminary data.</text>
</comment>
<evidence type="ECO:0000313" key="4">
    <source>
        <dbReference type="Proteomes" id="UP000094025"/>
    </source>
</evidence>
<evidence type="ECO:0000313" key="3">
    <source>
        <dbReference type="EMBL" id="OAP38406.1"/>
    </source>
</evidence>
<feature type="signal peptide" evidence="2">
    <location>
        <begin position="1"/>
        <end position="20"/>
    </location>
</feature>
<feature type="region of interest" description="Disordered" evidence="1">
    <location>
        <begin position="56"/>
        <end position="79"/>
    </location>
</feature>
<feature type="compositionally biased region" description="Basic and acidic residues" evidence="1">
    <location>
        <begin position="56"/>
        <end position="65"/>
    </location>
</feature>
<accession>A0A178XTA4</accession>
<dbReference type="AlphaFoldDB" id="A0A178XTA4"/>
<keyword evidence="4" id="KW-1185">Reference proteome</keyword>
<gene>
    <name evidence="3" type="ORF">AU381_22815</name>
</gene>
<dbReference type="STRING" id="1472378.AU381_22815"/>
<dbReference type="Proteomes" id="UP000094025">
    <property type="component" value="Unassembled WGS sequence"/>
</dbReference>
<evidence type="ECO:0000256" key="2">
    <source>
        <dbReference type="SAM" id="SignalP"/>
    </source>
</evidence>
<evidence type="ECO:0000256" key="1">
    <source>
        <dbReference type="SAM" id="MobiDB-lite"/>
    </source>
</evidence>
<dbReference type="RefSeq" id="WP_064242945.1">
    <property type="nucleotide sequence ID" value="NZ_LPUX01000061.1"/>
</dbReference>
<dbReference type="OrthoDB" id="8480939at2"/>
<name>A0A178XTA4_9HYPH</name>
<protein>
    <submittedName>
        <fullName evidence="3">Uncharacterized protein</fullName>
    </submittedName>
</protein>
<feature type="chain" id="PRO_5008097225" evidence="2">
    <location>
        <begin position="21"/>
        <end position="79"/>
    </location>
</feature>
<dbReference type="EMBL" id="LPUX01000061">
    <property type="protein sequence ID" value="OAP38406.1"/>
    <property type="molecule type" value="Genomic_DNA"/>
</dbReference>